<sequence length="156" mass="15898">MTNSTIGFFPDEIDTASPTRSARLKWVVAVDSSLPGGRAVNAAVCVAAATSTAVAGLLGPDAIDADGSAHPGLPWAGCTIVGATSEQLHTIRAKAEGSADVFVADMPAAAQSTRVYDEYLGEVAGSGTEALELLAVSIVGPRNRVDRLVGRLPLLP</sequence>
<dbReference type="EMBL" id="RZNB01000002">
    <property type="protein sequence ID" value="RWZ51476.1"/>
    <property type="molecule type" value="Genomic_DNA"/>
</dbReference>
<reference evidence="1 2" key="1">
    <citation type="submission" date="2018-12" db="EMBL/GenBank/DDBJ databases">
        <authorList>
            <person name="Li F."/>
        </authorList>
    </citation>
    <scope>NUCLEOTIDE SEQUENCE [LARGE SCALE GENOMIC DNA]</scope>
    <source>
        <strain evidence="1 2">11W25H-1</strain>
    </source>
</reference>
<dbReference type="RefSeq" id="WP_128494192.1">
    <property type="nucleotide sequence ID" value="NZ_RZNB01000002.1"/>
</dbReference>
<protein>
    <submittedName>
        <fullName evidence="1">DUF2000 domain-containing protein</fullName>
    </submittedName>
</protein>
<name>A0A444PUC9_9MICO</name>
<dbReference type="Proteomes" id="UP000288547">
    <property type="component" value="Unassembled WGS sequence"/>
</dbReference>
<dbReference type="InterPro" id="IPR018988">
    <property type="entry name" value="DUF2000"/>
</dbReference>
<evidence type="ECO:0000313" key="1">
    <source>
        <dbReference type="EMBL" id="RWZ51476.1"/>
    </source>
</evidence>
<organism evidence="1 2">
    <name type="scientific">Labedella phragmitis</name>
    <dbReference type="NCBI Taxonomy" id="2498849"/>
    <lineage>
        <taxon>Bacteria</taxon>
        <taxon>Bacillati</taxon>
        <taxon>Actinomycetota</taxon>
        <taxon>Actinomycetes</taxon>
        <taxon>Micrococcales</taxon>
        <taxon>Microbacteriaceae</taxon>
        <taxon>Labedella</taxon>
    </lineage>
</organism>
<dbReference type="Gene3D" id="3.40.1490.10">
    <property type="entry name" value="Bit1"/>
    <property type="match status" value="1"/>
</dbReference>
<dbReference type="SUPFAM" id="SSF102462">
    <property type="entry name" value="Peptidyl-tRNA hydrolase II"/>
    <property type="match status" value="1"/>
</dbReference>
<dbReference type="InterPro" id="IPR023476">
    <property type="entry name" value="Pep_tRNA_hydro_II_dom_sf"/>
</dbReference>
<keyword evidence="2" id="KW-1185">Reference proteome</keyword>
<dbReference type="Pfam" id="PF09391">
    <property type="entry name" value="DUF2000"/>
    <property type="match status" value="1"/>
</dbReference>
<accession>A0A444PUC9</accession>
<evidence type="ECO:0000313" key="2">
    <source>
        <dbReference type="Proteomes" id="UP000288547"/>
    </source>
</evidence>
<comment type="caution">
    <text evidence="1">The sequence shown here is derived from an EMBL/GenBank/DDBJ whole genome shotgun (WGS) entry which is preliminary data.</text>
</comment>
<dbReference type="AlphaFoldDB" id="A0A444PUC9"/>
<proteinExistence type="predicted"/>
<gene>
    <name evidence="1" type="ORF">ELQ90_04990</name>
</gene>
<dbReference type="OrthoDB" id="3692042at2"/>